<sequence>MSRREDLEYLAAINSKCCYNNYTCNRQPVIRYHKTNRSNVNQYFIGCSAYIFGTRHRYISGKPNVDENLLKELLGNEGRISNVNDDKNCFTLIPSASQKQKCQSCPYIVMVVKNTHSHPPPPPHRTPNHLQQDLKSLIENSNDLLIDSTSRRSIDKSSFCVYNELEFNAYDENNNSAFFEVYEDLTGEKPTFYYFNSENSEKKGWAAIIVDLDKGQAKGLSLALNSLYNSLSPEQHLLSVLKSCLIHFERNVRNSKYSDESKFLMRQLPKAKTKDEVDFLFDQLRLIDDENINDWITEYQTPWILASLNCNYSSMDYDVWMTTPFDTNVSEYSHANINREGTRLRLKTAIFHSWNYDLGLYRRFYNNYQYNVLMSSKNKSGVKRKIDANKRKEKQKTTLLLKSQNKRQKGNVKSVKNDEFQQQIQELEIEERKEELERKKLDNQLKKLEIARKEKELREGQ</sequence>
<evidence type="ECO:0000256" key="1">
    <source>
        <dbReference type="SAM" id="Coils"/>
    </source>
</evidence>
<dbReference type="VEuPathDB" id="FungiDB:RhiirFUN_011128"/>
<organism evidence="2 3">
    <name type="scientific">Rhizophagus irregularis</name>
    <dbReference type="NCBI Taxonomy" id="588596"/>
    <lineage>
        <taxon>Eukaryota</taxon>
        <taxon>Fungi</taxon>
        <taxon>Fungi incertae sedis</taxon>
        <taxon>Mucoromycota</taxon>
        <taxon>Glomeromycotina</taxon>
        <taxon>Glomeromycetes</taxon>
        <taxon>Glomerales</taxon>
        <taxon>Glomeraceae</taxon>
        <taxon>Rhizophagus</taxon>
    </lineage>
</organism>
<protein>
    <submittedName>
        <fullName evidence="2">Uncharacterized protein</fullName>
    </submittedName>
</protein>
<accession>A0A915ZBD8</accession>
<evidence type="ECO:0000313" key="3">
    <source>
        <dbReference type="Proteomes" id="UP000684084"/>
    </source>
</evidence>
<evidence type="ECO:0000313" key="2">
    <source>
        <dbReference type="EMBL" id="CAB5367923.1"/>
    </source>
</evidence>
<gene>
    <name evidence="2" type="ORF">CHRIB12_LOCUS11491</name>
</gene>
<dbReference type="EMBL" id="CAGKOT010000024">
    <property type="protein sequence ID" value="CAB5367923.1"/>
    <property type="molecule type" value="Genomic_DNA"/>
</dbReference>
<name>A0A915ZBD8_9GLOM</name>
<comment type="caution">
    <text evidence="2">The sequence shown here is derived from an EMBL/GenBank/DDBJ whole genome shotgun (WGS) entry which is preliminary data.</text>
</comment>
<proteinExistence type="predicted"/>
<reference evidence="2" key="1">
    <citation type="submission" date="2020-05" db="EMBL/GenBank/DDBJ databases">
        <authorList>
            <person name="Rincon C."/>
            <person name="Sanders R I."/>
            <person name="Robbins C."/>
            <person name="Chaturvedi A."/>
        </authorList>
    </citation>
    <scope>NUCLEOTIDE SEQUENCE</scope>
    <source>
        <strain evidence="2">CHB12</strain>
    </source>
</reference>
<dbReference type="VEuPathDB" id="FungiDB:RhiirFUN_020380"/>
<keyword evidence="1" id="KW-0175">Coiled coil</keyword>
<feature type="coiled-coil region" evidence="1">
    <location>
        <begin position="417"/>
        <end position="458"/>
    </location>
</feature>
<dbReference type="AlphaFoldDB" id="A0A915ZBD8"/>
<dbReference type="Proteomes" id="UP000684084">
    <property type="component" value="Unassembled WGS sequence"/>
</dbReference>